<dbReference type="EC" id="2.4.-.-" evidence="1"/>
<keyword evidence="1" id="KW-0808">Transferase</keyword>
<proteinExistence type="predicted"/>
<keyword evidence="1" id="KW-0328">Glycosyltransferase</keyword>
<organism evidence="1 2">
    <name type="scientific">Thalassobacterium maritimum</name>
    <dbReference type="NCBI Taxonomy" id="3041265"/>
    <lineage>
        <taxon>Bacteria</taxon>
        <taxon>Pseudomonadati</taxon>
        <taxon>Verrucomicrobiota</taxon>
        <taxon>Opitutia</taxon>
        <taxon>Puniceicoccales</taxon>
        <taxon>Coraliomargaritaceae</taxon>
        <taxon>Thalassobacterium</taxon>
    </lineage>
</organism>
<dbReference type="Proteomes" id="UP001225316">
    <property type="component" value="Unassembled WGS sequence"/>
</dbReference>
<sequence length="354" mass="39630">MSICIVDFNAGGHHLFYTSCISDLPSITGFVGDSKHLRNFAERSKGMSITVSDDPPKTHRLRIDMLKKHIRDHGAPSEFFLMEADQLDIPVFLRLIFGLGASVSRVSIGGIWFRSNFMYRSSLISQAKGACSRWLLTRWVKDTERLFFLDDLLARSIAHSVSLKPCDYWAKEPYPSEVLQEYQGMRAVPTLLFIGAHGKRKGTAWALNALVQHPLPFEYRIHVAGVLQDPDIEVALLRIEALGVEVILDNRFLSESDYRSAYENADVVMLPYIDFGGSSGVLMDAASYQKPVVATDYGLIGRAVCETKCGRVFTLNSVDSFIEAVSEVVAKPVDEQSFSRVQSRCSVEQFRGLF</sequence>
<keyword evidence="2" id="KW-1185">Reference proteome</keyword>
<dbReference type="SUPFAM" id="SSF53756">
    <property type="entry name" value="UDP-Glycosyltransferase/glycogen phosphorylase"/>
    <property type="match status" value="1"/>
</dbReference>
<dbReference type="GO" id="GO:0016757">
    <property type="term" value="F:glycosyltransferase activity"/>
    <property type="evidence" value="ECO:0007669"/>
    <property type="project" value="UniProtKB-KW"/>
</dbReference>
<gene>
    <name evidence="1" type="ORF">QEH52_11890</name>
</gene>
<protein>
    <submittedName>
        <fullName evidence="1">Glycosyltransferase</fullName>
        <ecNumber evidence="1">2.4.-.-</ecNumber>
    </submittedName>
</protein>
<accession>A0ABU1AVN3</accession>
<dbReference type="Gene3D" id="3.40.50.2000">
    <property type="entry name" value="Glycogen Phosphorylase B"/>
    <property type="match status" value="1"/>
</dbReference>
<name>A0ABU1AVN3_9BACT</name>
<evidence type="ECO:0000313" key="1">
    <source>
        <dbReference type="EMBL" id="MDQ8208214.1"/>
    </source>
</evidence>
<dbReference type="RefSeq" id="WP_308950708.1">
    <property type="nucleotide sequence ID" value="NZ_JARXHW010000026.1"/>
</dbReference>
<comment type="caution">
    <text evidence="1">The sequence shown here is derived from an EMBL/GenBank/DDBJ whole genome shotgun (WGS) entry which is preliminary data.</text>
</comment>
<evidence type="ECO:0000313" key="2">
    <source>
        <dbReference type="Proteomes" id="UP001225316"/>
    </source>
</evidence>
<dbReference type="EMBL" id="JARXHW010000026">
    <property type="protein sequence ID" value="MDQ8208214.1"/>
    <property type="molecule type" value="Genomic_DNA"/>
</dbReference>
<reference evidence="1 2" key="1">
    <citation type="submission" date="2023-04" db="EMBL/GenBank/DDBJ databases">
        <title>A novel bacteria isolated from coastal sediment.</title>
        <authorList>
            <person name="Liu X.-J."/>
            <person name="Du Z.-J."/>
        </authorList>
    </citation>
    <scope>NUCLEOTIDE SEQUENCE [LARGE SCALE GENOMIC DNA]</scope>
    <source>
        <strain evidence="1 2">SDUM461003</strain>
    </source>
</reference>
<dbReference type="Pfam" id="PF13692">
    <property type="entry name" value="Glyco_trans_1_4"/>
    <property type="match status" value="1"/>
</dbReference>